<dbReference type="PROSITE" id="PS50930">
    <property type="entry name" value="HTH_LYTTR"/>
    <property type="match status" value="1"/>
</dbReference>
<accession>A0A238ZN27</accession>
<evidence type="ECO:0000313" key="4">
    <source>
        <dbReference type="EMBL" id="SNR84073.1"/>
    </source>
</evidence>
<gene>
    <name evidence="4" type="ORF">SAMN06265376_103324</name>
</gene>
<dbReference type="PANTHER" id="PTHR37299">
    <property type="entry name" value="TRANSCRIPTIONAL REGULATOR-RELATED"/>
    <property type="match status" value="1"/>
</dbReference>
<reference evidence="4 5" key="1">
    <citation type="submission" date="2017-06" db="EMBL/GenBank/DDBJ databases">
        <authorList>
            <person name="Kim H.J."/>
            <person name="Triplett B.A."/>
        </authorList>
    </citation>
    <scope>NUCLEOTIDE SEQUENCE [LARGE SCALE GENOMIC DNA]</scope>
    <source>
        <strain evidence="4 5">DSM 25597</strain>
    </source>
</reference>
<dbReference type="AlphaFoldDB" id="A0A238ZN27"/>
<dbReference type="Gene3D" id="2.40.50.1020">
    <property type="entry name" value="LytTr DNA-binding domain"/>
    <property type="match status" value="1"/>
</dbReference>
<dbReference type="Pfam" id="PF00072">
    <property type="entry name" value="Response_reg"/>
    <property type="match status" value="1"/>
</dbReference>
<name>A0A238ZN27_9FLAO</name>
<dbReference type="SMART" id="SM00850">
    <property type="entry name" value="LytTR"/>
    <property type="match status" value="1"/>
</dbReference>
<sequence length="232" mass="26586">MNKTYTAILVDDEPTARDILATHLDKIDTIEVIASCKNASEAFSVLSKQSVDLVFLDINMPEVTGLMFANAIQGKSKVIFTTAYREYAVDGFDLQAVDYLLKPISLERLMKAVHKFIEEQSVTQQQPSHDFTFFRCDRKMVKVNFDELLYTESCGDYIKIHTAQEVLITRETITTVIEKLPEQRFMRTHRSFIINISKIDSFTSEHITIGRTAIPISRSYRDIVARYLATIK</sequence>
<dbReference type="OrthoDB" id="2168082at2"/>
<dbReference type="PANTHER" id="PTHR37299:SF1">
    <property type="entry name" value="STAGE 0 SPORULATION PROTEIN A HOMOLOG"/>
    <property type="match status" value="1"/>
</dbReference>
<dbReference type="SUPFAM" id="SSF52172">
    <property type="entry name" value="CheY-like"/>
    <property type="match status" value="1"/>
</dbReference>
<organism evidence="4 5">
    <name type="scientific">Dokdonia pacifica</name>
    <dbReference type="NCBI Taxonomy" id="1627892"/>
    <lineage>
        <taxon>Bacteria</taxon>
        <taxon>Pseudomonadati</taxon>
        <taxon>Bacteroidota</taxon>
        <taxon>Flavobacteriia</taxon>
        <taxon>Flavobacteriales</taxon>
        <taxon>Flavobacteriaceae</taxon>
        <taxon>Dokdonia</taxon>
    </lineage>
</organism>
<evidence type="ECO:0000259" key="3">
    <source>
        <dbReference type="PROSITE" id="PS50930"/>
    </source>
</evidence>
<dbReference type="InterPro" id="IPR001789">
    <property type="entry name" value="Sig_transdc_resp-reg_receiver"/>
</dbReference>
<dbReference type="SMART" id="SM00448">
    <property type="entry name" value="REC"/>
    <property type="match status" value="1"/>
</dbReference>
<dbReference type="Proteomes" id="UP000198379">
    <property type="component" value="Unassembled WGS sequence"/>
</dbReference>
<dbReference type="EMBL" id="FZNY01000003">
    <property type="protein sequence ID" value="SNR84073.1"/>
    <property type="molecule type" value="Genomic_DNA"/>
</dbReference>
<dbReference type="InterPro" id="IPR007492">
    <property type="entry name" value="LytTR_DNA-bd_dom"/>
</dbReference>
<dbReference type="RefSeq" id="WP_089371644.1">
    <property type="nucleotide sequence ID" value="NZ_BMEP01000001.1"/>
</dbReference>
<proteinExistence type="predicted"/>
<dbReference type="GO" id="GO:0000156">
    <property type="term" value="F:phosphorelay response regulator activity"/>
    <property type="evidence" value="ECO:0007669"/>
    <property type="project" value="InterPro"/>
</dbReference>
<feature type="modified residue" description="4-aspartylphosphate" evidence="1">
    <location>
        <position position="57"/>
    </location>
</feature>
<dbReference type="InterPro" id="IPR011006">
    <property type="entry name" value="CheY-like_superfamily"/>
</dbReference>
<evidence type="ECO:0000313" key="5">
    <source>
        <dbReference type="Proteomes" id="UP000198379"/>
    </source>
</evidence>
<evidence type="ECO:0000256" key="1">
    <source>
        <dbReference type="PROSITE-ProRule" id="PRU00169"/>
    </source>
</evidence>
<feature type="domain" description="Response regulatory" evidence="2">
    <location>
        <begin position="6"/>
        <end position="117"/>
    </location>
</feature>
<dbReference type="Gene3D" id="3.40.50.2300">
    <property type="match status" value="1"/>
</dbReference>
<dbReference type="GO" id="GO:0003677">
    <property type="term" value="F:DNA binding"/>
    <property type="evidence" value="ECO:0007669"/>
    <property type="project" value="InterPro"/>
</dbReference>
<keyword evidence="5" id="KW-1185">Reference proteome</keyword>
<feature type="domain" description="HTH LytTR-type" evidence="3">
    <location>
        <begin position="131"/>
        <end position="230"/>
    </location>
</feature>
<dbReference type="InterPro" id="IPR046947">
    <property type="entry name" value="LytR-like"/>
</dbReference>
<dbReference type="Pfam" id="PF04397">
    <property type="entry name" value="LytTR"/>
    <property type="match status" value="1"/>
</dbReference>
<keyword evidence="1" id="KW-0597">Phosphoprotein</keyword>
<protein>
    <submittedName>
        <fullName evidence="4">Two component transcriptional regulator, LytTR family</fullName>
    </submittedName>
</protein>
<dbReference type="PROSITE" id="PS50110">
    <property type="entry name" value="RESPONSE_REGULATORY"/>
    <property type="match status" value="1"/>
</dbReference>
<evidence type="ECO:0000259" key="2">
    <source>
        <dbReference type="PROSITE" id="PS50110"/>
    </source>
</evidence>